<accession>A0A2I0IY21</accession>
<gene>
    <name evidence="2" type="ORF">CRG98_030685</name>
</gene>
<evidence type="ECO:0000313" key="3">
    <source>
        <dbReference type="Proteomes" id="UP000233551"/>
    </source>
</evidence>
<reference evidence="2 3" key="1">
    <citation type="submission" date="2017-11" db="EMBL/GenBank/DDBJ databases">
        <title>De-novo sequencing of pomegranate (Punica granatum L.) genome.</title>
        <authorList>
            <person name="Akparov Z."/>
            <person name="Amiraslanov A."/>
            <person name="Hajiyeva S."/>
            <person name="Abbasov M."/>
            <person name="Kaur K."/>
            <person name="Hamwieh A."/>
            <person name="Solovyev V."/>
            <person name="Salamov A."/>
            <person name="Braich B."/>
            <person name="Kosarev P."/>
            <person name="Mahmoud A."/>
            <person name="Hajiyev E."/>
            <person name="Babayeva S."/>
            <person name="Izzatullayeva V."/>
            <person name="Mammadov A."/>
            <person name="Mammadov A."/>
            <person name="Sharifova S."/>
            <person name="Ojaghi J."/>
            <person name="Eynullazada K."/>
            <person name="Bayramov B."/>
            <person name="Abdulazimova A."/>
            <person name="Shahmuradov I."/>
        </authorList>
    </citation>
    <scope>NUCLEOTIDE SEQUENCE [LARGE SCALE GENOMIC DNA]</scope>
    <source>
        <strain evidence="3">cv. AG2017</strain>
        <tissue evidence="2">Leaf</tissue>
    </source>
</reference>
<name>A0A2I0IY21_PUNGR</name>
<dbReference type="Proteomes" id="UP000233551">
    <property type="component" value="Unassembled WGS sequence"/>
</dbReference>
<comment type="caution">
    <text evidence="2">The sequence shown here is derived from an EMBL/GenBank/DDBJ whole genome shotgun (WGS) entry which is preliminary data.</text>
</comment>
<dbReference type="AlphaFoldDB" id="A0A2I0IY21"/>
<evidence type="ECO:0000313" key="2">
    <source>
        <dbReference type="EMBL" id="PKI48909.1"/>
    </source>
</evidence>
<dbReference type="EMBL" id="PGOL01002315">
    <property type="protein sequence ID" value="PKI48909.1"/>
    <property type="molecule type" value="Genomic_DNA"/>
</dbReference>
<protein>
    <submittedName>
        <fullName evidence="2">Uncharacterized protein</fullName>
    </submittedName>
</protein>
<proteinExistence type="predicted"/>
<evidence type="ECO:0000256" key="1">
    <source>
        <dbReference type="SAM" id="MobiDB-lite"/>
    </source>
</evidence>
<feature type="compositionally biased region" description="Polar residues" evidence="1">
    <location>
        <begin position="251"/>
        <end position="268"/>
    </location>
</feature>
<feature type="region of interest" description="Disordered" evidence="1">
    <location>
        <begin position="232"/>
        <end position="290"/>
    </location>
</feature>
<sequence>MASGDSFSCVSVTRPHWKVDTPNPCNSARMRASTRCKFRKGMPHSDSCLRLNPVTPPLDDLTCIWASLHAINHDCVTPFLKDIPLPATCQIDWNFVEVMTFWDLVHVVLDVQGEWCLPSWAGYPRSSPFPHDKTPYWLCRTCSTCLSSWDPALRAFPRTAAHANPQSGKVHLCGPQSRSDHSRVMMIRLLELSVPHAQHPMGRSLDEKDFLMGPSYISYRIFHRIITNKSSSLSSFTGTHRSRTKSDARVYTSSRTLSSPSPFTSTGKGSDHEVPPTKPKTRTIERITQH</sequence>
<keyword evidence="3" id="KW-1185">Reference proteome</keyword>
<organism evidence="2 3">
    <name type="scientific">Punica granatum</name>
    <name type="common">Pomegranate</name>
    <dbReference type="NCBI Taxonomy" id="22663"/>
    <lineage>
        <taxon>Eukaryota</taxon>
        <taxon>Viridiplantae</taxon>
        <taxon>Streptophyta</taxon>
        <taxon>Embryophyta</taxon>
        <taxon>Tracheophyta</taxon>
        <taxon>Spermatophyta</taxon>
        <taxon>Magnoliopsida</taxon>
        <taxon>eudicotyledons</taxon>
        <taxon>Gunneridae</taxon>
        <taxon>Pentapetalae</taxon>
        <taxon>rosids</taxon>
        <taxon>malvids</taxon>
        <taxon>Myrtales</taxon>
        <taxon>Lythraceae</taxon>
        <taxon>Punica</taxon>
    </lineage>
</organism>